<dbReference type="RefSeq" id="WP_131350247.1">
    <property type="nucleotide sequence ID" value="NZ_SJKB01000001.1"/>
</dbReference>
<keyword evidence="3" id="KW-1185">Reference proteome</keyword>
<dbReference type="PANTHER" id="PTHR33164">
    <property type="entry name" value="TRANSCRIPTIONAL REGULATOR, MARR FAMILY"/>
    <property type="match status" value="1"/>
</dbReference>
<dbReference type="EMBL" id="SJKB01000001">
    <property type="protein sequence ID" value="TCC65665.1"/>
    <property type="molecule type" value="Genomic_DNA"/>
</dbReference>
<organism evidence="2 3">
    <name type="scientific">Kribbella pittospori</name>
    <dbReference type="NCBI Taxonomy" id="722689"/>
    <lineage>
        <taxon>Bacteria</taxon>
        <taxon>Bacillati</taxon>
        <taxon>Actinomycetota</taxon>
        <taxon>Actinomycetes</taxon>
        <taxon>Propionibacteriales</taxon>
        <taxon>Kribbellaceae</taxon>
        <taxon>Kribbella</taxon>
    </lineage>
</organism>
<evidence type="ECO:0000259" key="1">
    <source>
        <dbReference type="PROSITE" id="PS50995"/>
    </source>
</evidence>
<proteinExistence type="predicted"/>
<dbReference type="InterPro" id="IPR000835">
    <property type="entry name" value="HTH_MarR-typ"/>
</dbReference>
<dbReference type="InterPro" id="IPR036390">
    <property type="entry name" value="WH_DNA-bd_sf"/>
</dbReference>
<dbReference type="SUPFAM" id="SSF46785">
    <property type="entry name" value="Winged helix' DNA-binding domain"/>
    <property type="match status" value="1"/>
</dbReference>
<dbReference type="Pfam" id="PF12802">
    <property type="entry name" value="MarR_2"/>
    <property type="match status" value="1"/>
</dbReference>
<dbReference type="PANTHER" id="PTHR33164:SF99">
    <property type="entry name" value="MARR FAMILY REGULATORY PROTEIN"/>
    <property type="match status" value="1"/>
</dbReference>
<gene>
    <name evidence="2" type="ORF">E0H73_01630</name>
</gene>
<dbReference type="Proteomes" id="UP000291144">
    <property type="component" value="Unassembled WGS sequence"/>
</dbReference>
<dbReference type="SMART" id="SM00347">
    <property type="entry name" value="HTH_MARR"/>
    <property type="match status" value="1"/>
</dbReference>
<name>A0A4R0L9S8_9ACTN</name>
<dbReference type="Gene3D" id="1.10.10.10">
    <property type="entry name" value="Winged helix-like DNA-binding domain superfamily/Winged helix DNA-binding domain"/>
    <property type="match status" value="1"/>
</dbReference>
<protein>
    <submittedName>
        <fullName evidence="2">MarR family transcriptional regulator</fullName>
    </submittedName>
</protein>
<dbReference type="OrthoDB" id="122135at2"/>
<dbReference type="InterPro" id="IPR039422">
    <property type="entry name" value="MarR/SlyA-like"/>
</dbReference>
<dbReference type="PROSITE" id="PS50995">
    <property type="entry name" value="HTH_MARR_2"/>
    <property type="match status" value="1"/>
</dbReference>
<accession>A0A4R0L9S8</accession>
<sequence length="145" mass="15751">MSGHPQPLIGLLLRLANQRWSTEMDAELEKLGVRGLTAAHARVIPFVSPEGVSVQALATMANVRKQTMAQSVEQLIAAGLVERRPDPNDRRAWLVVLTEAGLAIRPKSHKAGGTVERAWADELGEDRLEALRAALIELVGYNAEA</sequence>
<dbReference type="InterPro" id="IPR036388">
    <property type="entry name" value="WH-like_DNA-bd_sf"/>
</dbReference>
<dbReference type="GO" id="GO:0003700">
    <property type="term" value="F:DNA-binding transcription factor activity"/>
    <property type="evidence" value="ECO:0007669"/>
    <property type="project" value="InterPro"/>
</dbReference>
<dbReference type="AlphaFoldDB" id="A0A4R0L9S8"/>
<evidence type="ECO:0000313" key="3">
    <source>
        <dbReference type="Proteomes" id="UP000291144"/>
    </source>
</evidence>
<reference evidence="2 3" key="1">
    <citation type="submission" date="2019-02" db="EMBL/GenBank/DDBJ databases">
        <title>Kribbella capetownensis sp. nov. and Kribbella speibonae sp. nov., isolated from soil.</title>
        <authorList>
            <person name="Curtis S.M."/>
            <person name="Norton I."/>
            <person name="Everest G.J."/>
            <person name="Meyers P.R."/>
        </authorList>
    </citation>
    <scope>NUCLEOTIDE SEQUENCE [LARGE SCALE GENOMIC DNA]</scope>
    <source>
        <strain evidence="2 3">NRRL B-24813</strain>
    </source>
</reference>
<evidence type="ECO:0000313" key="2">
    <source>
        <dbReference type="EMBL" id="TCC65665.1"/>
    </source>
</evidence>
<feature type="domain" description="HTH marR-type" evidence="1">
    <location>
        <begin position="5"/>
        <end position="140"/>
    </location>
</feature>
<comment type="caution">
    <text evidence="2">The sequence shown here is derived from an EMBL/GenBank/DDBJ whole genome shotgun (WGS) entry which is preliminary data.</text>
</comment>
<dbReference type="GO" id="GO:0006950">
    <property type="term" value="P:response to stress"/>
    <property type="evidence" value="ECO:0007669"/>
    <property type="project" value="TreeGrafter"/>
</dbReference>